<keyword evidence="4" id="KW-0732">Signal</keyword>
<dbReference type="GO" id="GO:0006898">
    <property type="term" value="P:receptor-mediated endocytosis"/>
    <property type="evidence" value="ECO:0007669"/>
    <property type="project" value="TreeGrafter"/>
</dbReference>
<protein>
    <recommendedName>
        <fullName evidence="3">Palmitoyl-protein thioesterase 1</fullName>
        <ecNumber evidence="2">3.1.2.22</ecNumber>
    </recommendedName>
    <alternativeName>
        <fullName evidence="8">Palmitoyl-protein hydrolase 1</fullName>
    </alternativeName>
</protein>
<accession>A0A0K8RPS1</accession>
<dbReference type="Pfam" id="PF02089">
    <property type="entry name" value="Palm_thioest"/>
    <property type="match status" value="1"/>
</dbReference>
<comment type="similarity">
    <text evidence="1">Belongs to the palmitoyl-protein thioesterase family.</text>
</comment>
<sequence length="342" mass="39248">TKKKRKKKPKKKKKNVKKGKKEKRKTKTKKLKVKETNERKDDLAVSVTSDSPRDSRITNDATQANQKQTPLVFWHGLGDSCCNPLSLGGFTNFVKEQIPGVYINSLKIGDTMIQEVEDGYFMNTNDQVRVACEIIRNDSALSGGYHALGFSQGSQFLRAVAQRCPDPPMINLVSLGGQHQGVFGFPKCPGDNSTLCEYVRRLLNIGAYWDAVQNHLVPAQYWHDPFHRETYAAKSIFLADINNERYKNETYKQNLLKLKNFVLVLYEEDSVVDPRNSSWFGYYPDNDDKTIVPLQQQKIYTEDWIGLKQLDESGRLVFLSTPGDHLQMDKQWFIDNIIKYLK</sequence>
<dbReference type="GO" id="GO:0008474">
    <property type="term" value="F:palmitoyl-(protein) hydrolase activity"/>
    <property type="evidence" value="ECO:0007669"/>
    <property type="project" value="UniProtKB-EC"/>
</dbReference>
<feature type="compositionally biased region" description="Basic and acidic residues" evidence="10">
    <location>
        <begin position="33"/>
        <end position="43"/>
    </location>
</feature>
<organism evidence="11">
    <name type="scientific">Ixodes ricinus</name>
    <name type="common">Common tick</name>
    <name type="synonym">Acarus ricinus</name>
    <dbReference type="NCBI Taxonomy" id="34613"/>
    <lineage>
        <taxon>Eukaryota</taxon>
        <taxon>Metazoa</taxon>
        <taxon>Ecdysozoa</taxon>
        <taxon>Arthropoda</taxon>
        <taxon>Chelicerata</taxon>
        <taxon>Arachnida</taxon>
        <taxon>Acari</taxon>
        <taxon>Parasitiformes</taxon>
        <taxon>Ixodida</taxon>
        <taxon>Ixodoidea</taxon>
        <taxon>Ixodidae</taxon>
        <taxon>Ixodinae</taxon>
        <taxon>Ixodes</taxon>
    </lineage>
</organism>
<proteinExistence type="evidence at transcript level"/>
<comment type="catalytic activity">
    <reaction evidence="9">
        <text>S-hexadecanoyl-L-cysteinyl-[protein] + H2O = L-cysteinyl-[protein] + hexadecanoate + H(+)</text>
        <dbReference type="Rhea" id="RHEA:19233"/>
        <dbReference type="Rhea" id="RHEA-COMP:10131"/>
        <dbReference type="Rhea" id="RHEA-COMP:11032"/>
        <dbReference type="ChEBI" id="CHEBI:7896"/>
        <dbReference type="ChEBI" id="CHEBI:15377"/>
        <dbReference type="ChEBI" id="CHEBI:15378"/>
        <dbReference type="ChEBI" id="CHEBI:29950"/>
        <dbReference type="ChEBI" id="CHEBI:74151"/>
        <dbReference type="EC" id="3.1.2.22"/>
    </reaction>
    <physiologicalReaction direction="left-to-right" evidence="9">
        <dbReference type="Rhea" id="RHEA:19234"/>
    </physiologicalReaction>
</comment>
<evidence type="ECO:0000256" key="9">
    <source>
        <dbReference type="ARBA" id="ARBA00047409"/>
    </source>
</evidence>
<feature type="region of interest" description="Disordered" evidence="10">
    <location>
        <begin position="1"/>
        <end position="63"/>
    </location>
</feature>
<dbReference type="InterPro" id="IPR029058">
    <property type="entry name" value="AB_hydrolase_fold"/>
</dbReference>
<evidence type="ECO:0000256" key="6">
    <source>
        <dbReference type="ARBA" id="ARBA00023157"/>
    </source>
</evidence>
<reference evidence="11" key="1">
    <citation type="submission" date="2012-12" db="EMBL/GenBank/DDBJ databases">
        <title>Identification and characterization of a phenylalanine ammonia-lyase gene family in Isatis indigotica Fort.</title>
        <authorList>
            <person name="Liu Q."/>
            <person name="Chen J."/>
            <person name="Zhou X."/>
            <person name="Di P."/>
            <person name="Xiao Y."/>
            <person name="Xuan H."/>
            <person name="Zhang L."/>
            <person name="Chen W."/>
        </authorList>
    </citation>
    <scope>NUCLEOTIDE SEQUENCE</scope>
    <source>
        <tissue evidence="11">Salivary gland</tissue>
    </source>
</reference>
<evidence type="ECO:0000256" key="4">
    <source>
        <dbReference type="ARBA" id="ARBA00022729"/>
    </source>
</evidence>
<evidence type="ECO:0000256" key="3">
    <source>
        <dbReference type="ARBA" id="ARBA00014212"/>
    </source>
</evidence>
<keyword evidence="7" id="KW-0325">Glycoprotein</keyword>
<evidence type="ECO:0000256" key="2">
    <source>
        <dbReference type="ARBA" id="ARBA00012423"/>
    </source>
</evidence>
<dbReference type="SUPFAM" id="SSF53474">
    <property type="entry name" value="alpha/beta-Hydrolases"/>
    <property type="match status" value="1"/>
</dbReference>
<dbReference type="EC" id="3.1.2.22" evidence="2"/>
<evidence type="ECO:0000256" key="7">
    <source>
        <dbReference type="ARBA" id="ARBA00023180"/>
    </source>
</evidence>
<evidence type="ECO:0000256" key="5">
    <source>
        <dbReference type="ARBA" id="ARBA00022801"/>
    </source>
</evidence>
<dbReference type="GO" id="GO:0005764">
    <property type="term" value="C:lysosome"/>
    <property type="evidence" value="ECO:0007669"/>
    <property type="project" value="TreeGrafter"/>
</dbReference>
<keyword evidence="5" id="KW-0378">Hydrolase</keyword>
<dbReference type="EMBL" id="GADI01001209">
    <property type="protein sequence ID" value="JAA72599.1"/>
    <property type="molecule type" value="mRNA"/>
</dbReference>
<evidence type="ECO:0000256" key="8">
    <source>
        <dbReference type="ARBA" id="ARBA00031934"/>
    </source>
</evidence>
<dbReference type="Gene3D" id="3.40.50.1820">
    <property type="entry name" value="alpha/beta hydrolase"/>
    <property type="match status" value="1"/>
</dbReference>
<evidence type="ECO:0000313" key="11">
    <source>
        <dbReference type="EMBL" id="JAA72599.1"/>
    </source>
</evidence>
<feature type="non-terminal residue" evidence="11">
    <location>
        <position position="1"/>
    </location>
</feature>
<evidence type="ECO:0000256" key="1">
    <source>
        <dbReference type="ARBA" id="ARBA00010758"/>
    </source>
</evidence>
<dbReference type="PRINTS" id="PR00414">
    <property type="entry name" value="PPTHIESTRASE"/>
</dbReference>
<evidence type="ECO:0000256" key="10">
    <source>
        <dbReference type="SAM" id="MobiDB-lite"/>
    </source>
</evidence>
<dbReference type="InterPro" id="IPR002472">
    <property type="entry name" value="Palm_thioest"/>
</dbReference>
<feature type="compositionally biased region" description="Basic residues" evidence="10">
    <location>
        <begin position="1"/>
        <end position="32"/>
    </location>
</feature>
<dbReference type="PANTHER" id="PTHR11247:SF8">
    <property type="entry name" value="PALMITOYL-PROTEIN THIOESTERASE 1"/>
    <property type="match status" value="1"/>
</dbReference>
<keyword evidence="6" id="KW-1015">Disulfide bond</keyword>
<dbReference type="FunFam" id="3.40.50.1820:FF:000107">
    <property type="entry name" value="Palmitoyl-protein thioesterase 1"/>
    <property type="match status" value="1"/>
</dbReference>
<dbReference type="PANTHER" id="PTHR11247">
    <property type="entry name" value="PALMITOYL-PROTEIN THIOESTERASE/DOLICHYLDIPHOSPHATASE 1"/>
    <property type="match status" value="1"/>
</dbReference>
<dbReference type="AlphaFoldDB" id="A0A0K8RPS1"/>
<name>A0A0K8RPS1_IXORI</name>